<sequence>MTLNVERDLEWRCSPSSTPSSLCCSPTCSCPTRATGFAVAREAARQWPHIAIMVASGHVQPEPGDMPEGAHFIAKPFSARMVHDHLREILPDGQKPETLRD</sequence>
<evidence type="ECO:0000313" key="1">
    <source>
        <dbReference type="EMBL" id="GLS63842.1"/>
    </source>
</evidence>
<protein>
    <recommendedName>
        <fullName evidence="3">Response regulatory domain-containing protein</fullName>
    </recommendedName>
</protein>
<reference evidence="2" key="1">
    <citation type="journal article" date="2019" name="Int. J. Syst. Evol. Microbiol.">
        <title>The Global Catalogue of Microorganisms (GCM) 10K type strain sequencing project: providing services to taxonomists for standard genome sequencing and annotation.</title>
        <authorList>
            <consortium name="The Broad Institute Genomics Platform"/>
            <consortium name="The Broad Institute Genome Sequencing Center for Infectious Disease"/>
            <person name="Wu L."/>
            <person name="Ma J."/>
        </authorList>
    </citation>
    <scope>NUCLEOTIDE SEQUENCE [LARGE SCALE GENOMIC DNA]</scope>
    <source>
        <strain evidence="2">NBRC 107715</strain>
    </source>
</reference>
<gene>
    <name evidence="1" type="ORF">GCM10007888_22230</name>
</gene>
<proteinExistence type="predicted"/>
<keyword evidence="2" id="KW-1185">Reference proteome</keyword>
<evidence type="ECO:0008006" key="3">
    <source>
        <dbReference type="Google" id="ProtNLM"/>
    </source>
</evidence>
<evidence type="ECO:0000313" key="2">
    <source>
        <dbReference type="Proteomes" id="UP001156856"/>
    </source>
</evidence>
<organism evidence="1 2">
    <name type="scientific">Methylobacterium oxalidis</name>
    <dbReference type="NCBI Taxonomy" id="944322"/>
    <lineage>
        <taxon>Bacteria</taxon>
        <taxon>Pseudomonadati</taxon>
        <taxon>Pseudomonadota</taxon>
        <taxon>Alphaproteobacteria</taxon>
        <taxon>Hyphomicrobiales</taxon>
        <taxon>Methylobacteriaceae</taxon>
        <taxon>Methylobacterium</taxon>
    </lineage>
</organism>
<comment type="caution">
    <text evidence="1">The sequence shown here is derived from an EMBL/GenBank/DDBJ whole genome shotgun (WGS) entry which is preliminary data.</text>
</comment>
<dbReference type="Proteomes" id="UP001156856">
    <property type="component" value="Unassembled WGS sequence"/>
</dbReference>
<dbReference type="EMBL" id="BSPK01000030">
    <property type="protein sequence ID" value="GLS63842.1"/>
    <property type="molecule type" value="Genomic_DNA"/>
</dbReference>
<dbReference type="Gene3D" id="3.40.50.2300">
    <property type="match status" value="1"/>
</dbReference>
<accession>A0ABQ6DH94</accession>
<name>A0ABQ6DH94_9HYPH</name>
<dbReference type="RefSeq" id="WP_174804985.1">
    <property type="nucleotide sequence ID" value="NZ_BJZU01000208.1"/>
</dbReference>